<accession>A0A6I9YA25</accession>
<dbReference type="GO" id="GO:0016301">
    <property type="term" value="F:kinase activity"/>
    <property type="evidence" value="ECO:0007669"/>
    <property type="project" value="UniProtKB-KW"/>
</dbReference>
<evidence type="ECO:0000256" key="1">
    <source>
        <dbReference type="ARBA" id="ARBA00004496"/>
    </source>
</evidence>
<keyword evidence="4" id="KW-0963">Cytoplasm</keyword>
<evidence type="ECO:0000313" key="13">
    <source>
        <dbReference type="RefSeq" id="XP_013919685.1"/>
    </source>
</evidence>
<comment type="similarity">
    <text evidence="2">Belongs to the STK11IP family.</text>
</comment>
<dbReference type="Gene3D" id="3.80.10.10">
    <property type="entry name" value="Ribonuclease Inhibitor"/>
    <property type="match status" value="2"/>
</dbReference>
<feature type="compositionally biased region" description="Basic and acidic residues" evidence="7">
    <location>
        <begin position="551"/>
        <end position="564"/>
    </location>
</feature>
<evidence type="ECO:0000259" key="10">
    <source>
        <dbReference type="Pfam" id="PF25357"/>
    </source>
</evidence>
<dbReference type="CTD" id="114790"/>
<keyword evidence="13" id="KW-0418">Kinase</keyword>
<feature type="domain" description="Serine/threonine-protein kinase 11-interacting protein PH" evidence="10">
    <location>
        <begin position="604"/>
        <end position="719"/>
    </location>
</feature>
<keyword evidence="5" id="KW-0433">Leucine-rich repeat</keyword>
<feature type="region of interest" description="Disordered" evidence="7">
    <location>
        <begin position="440"/>
        <end position="491"/>
    </location>
</feature>
<dbReference type="InterPro" id="IPR057292">
    <property type="entry name" value="PH_S11IP"/>
</dbReference>
<evidence type="ECO:0000313" key="12">
    <source>
        <dbReference type="Proteomes" id="UP000504617"/>
    </source>
</evidence>
<dbReference type="Pfam" id="PF23142">
    <property type="entry name" value="PH_PLEKHM2"/>
    <property type="match status" value="1"/>
</dbReference>
<feature type="region of interest" description="Disordered" evidence="7">
    <location>
        <begin position="813"/>
        <end position="852"/>
    </location>
</feature>
<reference evidence="13" key="1">
    <citation type="submission" date="2025-08" db="UniProtKB">
        <authorList>
            <consortium name="RefSeq"/>
        </authorList>
    </citation>
    <scope>IDENTIFICATION</scope>
    <source>
        <tissue evidence="13">Skeletal muscle</tissue>
    </source>
</reference>
<dbReference type="GO" id="GO:0008104">
    <property type="term" value="P:intracellular protein localization"/>
    <property type="evidence" value="ECO:0007669"/>
    <property type="project" value="TreeGrafter"/>
</dbReference>
<dbReference type="KEGG" id="tsr:106547152"/>
<feature type="region of interest" description="Disordered" evidence="7">
    <location>
        <begin position="527"/>
        <end position="595"/>
    </location>
</feature>
<dbReference type="GeneID" id="106547152"/>
<dbReference type="Pfam" id="PF25624">
    <property type="entry name" value="PH_S11IP_C"/>
    <property type="match status" value="1"/>
</dbReference>
<feature type="region of interest" description="Disordered" evidence="7">
    <location>
        <begin position="864"/>
        <end position="908"/>
    </location>
</feature>
<dbReference type="FunFam" id="3.80.10.10:FF:001219">
    <property type="entry name" value="Serine/threonine-protein kinase 11-interacting protein"/>
    <property type="match status" value="1"/>
</dbReference>
<evidence type="ECO:0000259" key="8">
    <source>
        <dbReference type="Pfam" id="PF15904"/>
    </source>
</evidence>
<keyword evidence="6" id="KW-0677">Repeat</keyword>
<dbReference type="InterPro" id="IPR057676">
    <property type="entry name" value="PH_S11IP_C"/>
</dbReference>
<evidence type="ECO:0000259" key="11">
    <source>
        <dbReference type="Pfam" id="PF25624"/>
    </source>
</evidence>
<keyword evidence="12" id="KW-1185">Reference proteome</keyword>
<dbReference type="InterPro" id="IPR057288">
    <property type="entry name" value="PH_PLEKHM2"/>
</dbReference>
<dbReference type="PROSITE" id="PS51450">
    <property type="entry name" value="LRR"/>
    <property type="match status" value="1"/>
</dbReference>
<keyword evidence="13" id="KW-0808">Transferase</keyword>
<evidence type="ECO:0000256" key="6">
    <source>
        <dbReference type="ARBA" id="ARBA00022737"/>
    </source>
</evidence>
<dbReference type="SUPFAM" id="SSF52075">
    <property type="entry name" value="Outer arm dynein light chain 1"/>
    <property type="match status" value="1"/>
</dbReference>
<evidence type="ECO:0000256" key="2">
    <source>
        <dbReference type="ARBA" id="ARBA00008771"/>
    </source>
</evidence>
<proteinExistence type="inferred from homology"/>
<evidence type="ECO:0000256" key="7">
    <source>
        <dbReference type="SAM" id="MobiDB-lite"/>
    </source>
</evidence>
<dbReference type="Proteomes" id="UP000504617">
    <property type="component" value="Unplaced"/>
</dbReference>
<gene>
    <name evidence="13" type="primary">STK11IP</name>
</gene>
<evidence type="ECO:0000256" key="4">
    <source>
        <dbReference type="ARBA" id="ARBA00022490"/>
    </source>
</evidence>
<name>A0A6I9YA25_9SAUR</name>
<dbReference type="InterPro" id="IPR032675">
    <property type="entry name" value="LRR_dom_sf"/>
</dbReference>
<feature type="compositionally biased region" description="Basic residues" evidence="7">
    <location>
        <begin position="460"/>
        <end position="472"/>
    </location>
</feature>
<feature type="compositionally biased region" description="Low complexity" evidence="7">
    <location>
        <begin position="836"/>
        <end position="850"/>
    </location>
</feature>
<comment type="subcellular location">
    <subcellularLocation>
        <location evidence="1">Cytoplasm</location>
    </subcellularLocation>
</comment>
<dbReference type="AlphaFoldDB" id="A0A6I9YA25"/>
<dbReference type="InterPro" id="IPR031782">
    <property type="entry name" value="LIP1_N"/>
</dbReference>
<evidence type="ECO:0000256" key="5">
    <source>
        <dbReference type="ARBA" id="ARBA00022614"/>
    </source>
</evidence>
<dbReference type="GO" id="GO:0005737">
    <property type="term" value="C:cytoplasm"/>
    <property type="evidence" value="ECO:0007669"/>
    <property type="project" value="UniProtKB-SubCell"/>
</dbReference>
<feature type="domain" description="LKB1 serine/threonine kinase interacting protein 1 N-terminal" evidence="8">
    <location>
        <begin position="87"/>
        <end position="174"/>
    </location>
</feature>
<dbReference type="Pfam" id="PF25357">
    <property type="entry name" value="PH_S11IP"/>
    <property type="match status" value="1"/>
</dbReference>
<feature type="domain" description="PLEKHM2 PH" evidence="9">
    <location>
        <begin position="920"/>
        <end position="1047"/>
    </location>
</feature>
<feature type="domain" description="STK11-interacting protein C-terminal PH" evidence="11">
    <location>
        <begin position="1060"/>
        <end position="1252"/>
    </location>
</feature>
<sequence>MVVRKPGRTLPYFLGTVGLLRFPKASFKGFFPSLQVVERLRERYHGYLRAGWRCLYRVLVALSFLRQASLSCHGTGGNLMAPPAPPKKIMLQSLAQLLQDSGDLILDGTSTLTLFTSTLQILNQIFEQYLLPRNQNHGFIALSSHPAETSAILQAQFLFDVLQKTLSLKLIFVPECSVPAPVKISPFKSLRRLELRCVPLHCLQGLRFVYSQLEALTCSRCVNSLEEILSACGGDLSSALPWLELHTANFSYNSIATLDDSLQLLNVLKALDLSHNLIQDCQHYLTVLMELEYLNVAYNFLPKVPELGLHSRAKLMSLILRYNHLANISGVEQLSNLQHLDIAYNLLLEHSALAPLAWLHNLRRLHLEGNPLWFHPNHRLATLVHLSPRAISCNFLLDEEPLSVSSLQHHSNLNRAIAQPLCPSGSERIMINRNALESSYAADQSDSQSPKDSTSAILSSRKRTKGRIKVRRASISEPSDTEHEYRTQPLSEDIFQQHQAEMERMDNVRDRFGENWLQYRRHLEADGPTKSTVHSSSPTGDSLDSSGGTSEQKKSTMQEQKLPDAAEGNGPDLPDSEIAVENPKATAENDRSIVKEDKDQEEILEVDLCQPVLVSQIERDGDPEPDWIFLRVTAQHVMEVELKAAKVLHRLELQSLQKAETSKMHWKRKDLEREFPVLTLYFDYISKERQKRCYVVLDDDPELCMKDLLRVLAPTLEKNRKNRGLAEGPKLQCLKCKQEFLGFQILQLQSQATKEGTAMSEQEIAASSETIICPGCSSDHVVIIPCEKNSNALVFSQDSFNESQQEAESGKFYIGDDNHSETGTSSSTQIQELSNEHGSAAHSSSRSSEGVEAFRRDLSSKSRYSSLSHTDTNGGSLMGSYHYGPSSGHTPSQLSLSSEHEEQWNLSPPTNSMLGMRDLFSVDHRLKLYLDMEVFEKVEEFKCFFKVAVVKNGRPGEFLALLVASDVRLHVLEITGEIKGQPSDWLKKGDCHFLSDLSCLEVGLCHQSLHVEFGNPSVSYMLLFRNQSHCRRFLQCLTYLIEELPTKSRSKIPDSTMVEMNSQHPLWPLIDKDLAREAASGSTRPFFYLLTYLIQGMKTALCVCVCHCFFNDNKNIAQSCSLDFYKWPKQLFFPGSSAFPVTLLSTRSNIFLVEEDHQRQQAQPSSGSGSDVEKQPKDCILLKASEPISSISGVVLYRFSPCDVKLQLYDEVLKVESTWHLRTECPDLLAELVEWLRVPWEEMFSIALRKTVLEVLE</sequence>
<feature type="compositionally biased region" description="Polar residues" evidence="7">
    <location>
        <begin position="821"/>
        <end position="833"/>
    </location>
</feature>
<dbReference type="Pfam" id="PF15904">
    <property type="entry name" value="LIP1"/>
    <property type="match status" value="1"/>
</dbReference>
<feature type="compositionally biased region" description="Low complexity" evidence="7">
    <location>
        <begin position="535"/>
        <end position="550"/>
    </location>
</feature>
<evidence type="ECO:0000259" key="9">
    <source>
        <dbReference type="Pfam" id="PF23142"/>
    </source>
</evidence>
<evidence type="ECO:0000256" key="3">
    <source>
        <dbReference type="ARBA" id="ARBA00020683"/>
    </source>
</evidence>
<dbReference type="PANTHER" id="PTHR15454">
    <property type="entry name" value="NISCHARIN RELATED"/>
    <property type="match status" value="1"/>
</dbReference>
<organism evidence="12 13">
    <name type="scientific">Thamnophis sirtalis</name>
    <dbReference type="NCBI Taxonomy" id="35019"/>
    <lineage>
        <taxon>Eukaryota</taxon>
        <taxon>Metazoa</taxon>
        <taxon>Chordata</taxon>
        <taxon>Craniata</taxon>
        <taxon>Vertebrata</taxon>
        <taxon>Euteleostomi</taxon>
        <taxon>Lepidosauria</taxon>
        <taxon>Squamata</taxon>
        <taxon>Bifurcata</taxon>
        <taxon>Unidentata</taxon>
        <taxon>Episquamata</taxon>
        <taxon>Toxicofera</taxon>
        <taxon>Serpentes</taxon>
        <taxon>Colubroidea</taxon>
        <taxon>Colubridae</taxon>
        <taxon>Natricinae</taxon>
        <taxon>Thamnophis</taxon>
    </lineage>
</organism>
<dbReference type="OrthoDB" id="7451790at2759"/>
<dbReference type="FunFam" id="3.80.10.10:FF:000658">
    <property type="entry name" value="Serine/threonine-protein kinase 11-interacting protein"/>
    <property type="match status" value="1"/>
</dbReference>
<dbReference type="RefSeq" id="XP_013919685.1">
    <property type="nucleotide sequence ID" value="XM_014064210.1"/>
</dbReference>
<dbReference type="PANTHER" id="PTHR15454:SF69">
    <property type="entry name" value="SERINE_THREONINE-PROTEIN KINASE 11-INTERACTING PROTEIN"/>
    <property type="match status" value="1"/>
</dbReference>
<dbReference type="InterPro" id="IPR001611">
    <property type="entry name" value="Leu-rich_rpt"/>
</dbReference>
<protein>
    <recommendedName>
        <fullName evidence="3">Serine/threonine-protein kinase 11-interacting protein</fullName>
    </recommendedName>
</protein>